<sequence length="339" mass="35959">MRILVLGGSVFVGRAFATQARQRGHEVTVFNRGRSGPDPAGVKAVRGDRTVAADLSRLVRDRRWDVVVDTSGQQPRVVGESARLLSARAGTYVFVSAVHACADWPAAPVDESSPRHACPPDAAAGTVAHNALKAGCERAVEEEFGGDVLILSPGAVTGPGESTGRLLWWLERFARGGRVLAPGAADRPVRLVDARDLAAFGLDRVEAGDAGRYLVTGPPRPDTLGDLLAACARAAGADREPTWVDDDFLLAAGVEPWTGLPLWVPAGMPDLAGIWQASSDRAHAAGLRCRPLAETVADTMAWLSARGPSPEPYRQGETELGLLPSHEAELLTAWEHLRS</sequence>
<accession>A0AA90KGX5</accession>
<dbReference type="SUPFAM" id="SSF51735">
    <property type="entry name" value="NAD(P)-binding Rossmann-fold domains"/>
    <property type="match status" value="1"/>
</dbReference>
<dbReference type="RefSeq" id="WP_271315873.1">
    <property type="nucleotide sequence ID" value="NZ_JABXJJ020000020.1"/>
</dbReference>
<dbReference type="InterPro" id="IPR001509">
    <property type="entry name" value="Epimerase_deHydtase"/>
</dbReference>
<name>A0AA90KGX5_9ACTN</name>
<dbReference type="Gene3D" id="3.40.50.720">
    <property type="entry name" value="NAD(P)-binding Rossmann-like Domain"/>
    <property type="match status" value="1"/>
</dbReference>
<evidence type="ECO:0000313" key="2">
    <source>
        <dbReference type="EMBL" id="MDI5971115.1"/>
    </source>
</evidence>
<dbReference type="Pfam" id="PF01370">
    <property type="entry name" value="Epimerase"/>
    <property type="match status" value="1"/>
</dbReference>
<reference evidence="2" key="1">
    <citation type="submission" date="2023-05" db="EMBL/GenBank/DDBJ databases">
        <title>Streptantibioticus silvisoli sp. nov., acidotolerant actinomycetes 1 from pine litter.</title>
        <authorList>
            <person name="Swiecimska M."/>
            <person name="Golinska P."/>
            <person name="Sangal V."/>
            <person name="Wachnowicz B."/>
            <person name="Goodfellow M."/>
        </authorList>
    </citation>
    <scope>NUCLEOTIDE SEQUENCE</scope>
    <source>
        <strain evidence="2">SL13</strain>
    </source>
</reference>
<protein>
    <submittedName>
        <fullName evidence="2">NAD-dependent epimerase/dehydratase family protein</fullName>
    </submittedName>
</protein>
<dbReference type="InterPro" id="IPR036291">
    <property type="entry name" value="NAD(P)-bd_dom_sf"/>
</dbReference>
<dbReference type="AlphaFoldDB" id="A0AA90KGX5"/>
<organism evidence="2">
    <name type="scientific">Streptantibioticus silvisoli</name>
    <dbReference type="NCBI Taxonomy" id="2705255"/>
    <lineage>
        <taxon>Bacteria</taxon>
        <taxon>Bacillati</taxon>
        <taxon>Actinomycetota</taxon>
        <taxon>Actinomycetes</taxon>
        <taxon>Kitasatosporales</taxon>
        <taxon>Streptomycetaceae</taxon>
        <taxon>Streptantibioticus</taxon>
    </lineage>
</organism>
<evidence type="ECO:0000259" key="1">
    <source>
        <dbReference type="Pfam" id="PF01370"/>
    </source>
</evidence>
<dbReference type="EMBL" id="JABXJJ020000020">
    <property type="protein sequence ID" value="MDI5971115.1"/>
    <property type="molecule type" value="Genomic_DNA"/>
</dbReference>
<gene>
    <name evidence="2" type="ORF">POF50_017480</name>
</gene>
<proteinExistence type="predicted"/>
<feature type="domain" description="NAD-dependent epimerase/dehydratase" evidence="1">
    <location>
        <begin position="3"/>
        <end position="200"/>
    </location>
</feature>
<comment type="caution">
    <text evidence="2">The sequence shown here is derived from an EMBL/GenBank/DDBJ whole genome shotgun (WGS) entry which is preliminary data.</text>
</comment>